<evidence type="ECO:0000313" key="2">
    <source>
        <dbReference type="Proteomes" id="UP000017819"/>
    </source>
</evidence>
<sequence>MIGGDKLKLPDAVALGIRVDPEEEVFSRANAKGDLVFRRTGKRRVDDVNVPDSHRTP</sequence>
<dbReference type="AlphaFoldDB" id="V4RPQ3"/>
<comment type="caution">
    <text evidence="1">The sequence shown here is derived from an EMBL/GenBank/DDBJ whole genome shotgun (WGS) entry which is preliminary data.</text>
</comment>
<reference evidence="1 2" key="1">
    <citation type="journal article" date="2014" name="Genome Announc.">
        <title>Draft Genome Sequence of Lutibaculum baratangense Strain AMV1T, Isolated from a Mud Volcano in Andamans, India.</title>
        <authorList>
            <person name="Singh A."/>
            <person name="Sreenivas A."/>
            <person name="Sathyanarayana Reddy G."/>
            <person name="Pinnaka A.K."/>
            <person name="Shivaji S."/>
        </authorList>
    </citation>
    <scope>NUCLEOTIDE SEQUENCE [LARGE SCALE GENOMIC DNA]</scope>
    <source>
        <strain evidence="1 2">AMV1</strain>
    </source>
</reference>
<keyword evidence="2" id="KW-1185">Reference proteome</keyword>
<protein>
    <submittedName>
        <fullName evidence="1">Uncharacterized protein</fullName>
    </submittedName>
</protein>
<dbReference type="Proteomes" id="UP000017819">
    <property type="component" value="Unassembled WGS sequence"/>
</dbReference>
<accession>V4RPQ3</accession>
<proteinExistence type="predicted"/>
<evidence type="ECO:0000313" key="1">
    <source>
        <dbReference type="EMBL" id="ESR25175.1"/>
    </source>
</evidence>
<dbReference type="EMBL" id="AWXZ01000025">
    <property type="protein sequence ID" value="ESR25175.1"/>
    <property type="molecule type" value="Genomic_DNA"/>
</dbReference>
<organism evidence="1 2">
    <name type="scientific">Lutibaculum baratangense AMV1</name>
    <dbReference type="NCBI Taxonomy" id="631454"/>
    <lineage>
        <taxon>Bacteria</taxon>
        <taxon>Pseudomonadati</taxon>
        <taxon>Pseudomonadota</taxon>
        <taxon>Alphaproteobacteria</taxon>
        <taxon>Hyphomicrobiales</taxon>
        <taxon>Tepidamorphaceae</taxon>
        <taxon>Lutibaculum</taxon>
    </lineage>
</organism>
<gene>
    <name evidence="1" type="ORF">N177_1921</name>
</gene>
<name>V4RPQ3_9HYPH</name>